<name>Q0AM29_MARMM</name>
<gene>
    <name evidence="4" type="ordered locus">Mmar10_2372</name>
</gene>
<dbReference type="Proteomes" id="UP000001964">
    <property type="component" value="Chromosome"/>
</dbReference>
<dbReference type="AlphaFoldDB" id="Q0AM29"/>
<keyword evidence="3" id="KW-0472">Membrane</keyword>
<dbReference type="OrthoDB" id="8477685at2"/>
<evidence type="ECO:0000313" key="5">
    <source>
        <dbReference type="Proteomes" id="UP000001964"/>
    </source>
</evidence>
<evidence type="ECO:0000256" key="1">
    <source>
        <dbReference type="SAM" id="Coils"/>
    </source>
</evidence>
<feature type="region of interest" description="Disordered" evidence="2">
    <location>
        <begin position="674"/>
        <end position="727"/>
    </location>
</feature>
<evidence type="ECO:0008006" key="6">
    <source>
        <dbReference type="Google" id="ProtNLM"/>
    </source>
</evidence>
<keyword evidence="1" id="KW-0175">Coiled coil</keyword>
<organism evidence="4 5">
    <name type="scientific">Maricaulis maris (strain MCS10)</name>
    <name type="common">Caulobacter maris</name>
    <dbReference type="NCBI Taxonomy" id="394221"/>
    <lineage>
        <taxon>Bacteria</taxon>
        <taxon>Pseudomonadati</taxon>
        <taxon>Pseudomonadota</taxon>
        <taxon>Alphaproteobacteria</taxon>
        <taxon>Maricaulales</taxon>
        <taxon>Maricaulaceae</taxon>
        <taxon>Maricaulis</taxon>
    </lineage>
</organism>
<feature type="transmembrane region" description="Helical" evidence="3">
    <location>
        <begin position="63"/>
        <end position="80"/>
    </location>
</feature>
<protein>
    <recommendedName>
        <fullName evidence="6">TIGR02302 family protein</fullName>
    </recommendedName>
</protein>
<dbReference type="InterPro" id="IPR012683">
    <property type="entry name" value="CHP02302_TM"/>
</dbReference>
<accession>Q0AM29</accession>
<dbReference type="STRING" id="394221.Mmar10_2372"/>
<dbReference type="HOGENOM" id="CLU_015405_0_0_5"/>
<feature type="transmembrane region" description="Helical" evidence="3">
    <location>
        <begin position="157"/>
        <end position="178"/>
    </location>
</feature>
<proteinExistence type="predicted"/>
<evidence type="ECO:0000313" key="4">
    <source>
        <dbReference type="EMBL" id="ABI66664.1"/>
    </source>
</evidence>
<keyword evidence="5" id="KW-1185">Reference proteome</keyword>
<keyword evidence="3" id="KW-1133">Transmembrane helix</keyword>
<feature type="region of interest" description="Disordered" evidence="2">
    <location>
        <begin position="789"/>
        <end position="833"/>
    </location>
</feature>
<dbReference type="KEGG" id="mmr:Mmar10_2372"/>
<dbReference type="Pfam" id="PF13779">
    <property type="entry name" value="DUF4175"/>
    <property type="match status" value="2"/>
</dbReference>
<dbReference type="eggNOG" id="COG5644">
    <property type="taxonomic scope" value="Bacteria"/>
</dbReference>
<feature type="transmembrane region" description="Helical" evidence="3">
    <location>
        <begin position="37"/>
        <end position="57"/>
    </location>
</feature>
<feature type="compositionally biased region" description="Low complexity" evidence="2">
    <location>
        <begin position="716"/>
        <end position="727"/>
    </location>
</feature>
<evidence type="ECO:0000256" key="2">
    <source>
        <dbReference type="SAM" id="MobiDB-lite"/>
    </source>
</evidence>
<dbReference type="EMBL" id="CP000449">
    <property type="protein sequence ID" value="ABI66664.1"/>
    <property type="molecule type" value="Genomic_DNA"/>
</dbReference>
<feature type="coiled-coil region" evidence="1">
    <location>
        <begin position="520"/>
        <end position="547"/>
    </location>
</feature>
<reference evidence="4 5" key="1">
    <citation type="submission" date="2006-08" db="EMBL/GenBank/DDBJ databases">
        <title>Complete sequence of Maricaulis maris MCS10.</title>
        <authorList>
            <consortium name="US DOE Joint Genome Institute"/>
            <person name="Copeland A."/>
            <person name="Lucas S."/>
            <person name="Lapidus A."/>
            <person name="Barry K."/>
            <person name="Detter J.C."/>
            <person name="Glavina del Rio T."/>
            <person name="Hammon N."/>
            <person name="Israni S."/>
            <person name="Dalin E."/>
            <person name="Tice H."/>
            <person name="Pitluck S."/>
            <person name="Saunders E."/>
            <person name="Brettin T."/>
            <person name="Bruce D."/>
            <person name="Han C."/>
            <person name="Tapia R."/>
            <person name="Gilna P."/>
            <person name="Schmutz J."/>
            <person name="Larimer F."/>
            <person name="Land M."/>
            <person name="Hauser L."/>
            <person name="Kyrpides N."/>
            <person name="Mikhailova N."/>
            <person name="Viollier P."/>
            <person name="Stephens C."/>
            <person name="Richardson P."/>
        </authorList>
    </citation>
    <scope>NUCLEOTIDE SEQUENCE [LARGE SCALE GENOMIC DNA]</scope>
    <source>
        <strain evidence="4 5">MCS10</strain>
    </source>
</reference>
<keyword evidence="3" id="KW-0812">Transmembrane</keyword>
<feature type="compositionally biased region" description="Low complexity" evidence="2">
    <location>
        <begin position="679"/>
        <end position="705"/>
    </location>
</feature>
<sequence length="867" mass="94002">MHRSLVIPLHRGSFHAMRRTSLILAWFSLVWERSVPVVWPAMAWVASFVIVALLGVWDMFGDPWRAIYAVVTFILAVWLTRPGVSAFRWPDADDTARRVETDSHITARPHEALTDRPSDDDPIALRVWTEHQTRMAARLAAARARRPRAAWARLDRFALRGMLGLGLITSWLIAGPAARDRVGEAFSPRQIIAGGQTLSIDAWIDPPAYTGRAPIFLADDNRTATVPAGSTFVARIAGSRRQPTLTLRDSDGRQRASANEIGDSVWELRQPVDLDANLRLAAPGTRETWSIRVTPDMPPRVRLTQVPDSTAAGELDLDFTVTDDYGATGYALELRPEDENDAAWQTLEIDTNAVVPSGETDAMSTLLETARHPLAGSRVEIRLVATDAAGNAGRSPELGITLPARVFLDSLARAIAEQRRDVMAADAAYAPLEEPAPLYAEDVPTGPAYFTENPARRIERAPEGLQHVARSLAAISDAPEYFFDDPIVYLGLREALHRLRRQRDQAALGDLEGDLWQIALRAELGSLADAEAALRAAERALMEALARGADETELAALFEAYQEAMQNYMAAMAREAAEDGNFAEGGQGPNLNSEGLQEMLDALRDAAELGNTADARQALAALSEMLRNMQMQLGQGEGESQPSDPISEAIAEALEELGEVIGEQRNLQDQTFGLSEQEGGASQPQSGNSSGQQQQGPQSGDGPQSLAENQSGGGQSAQALADAQGQLAQRFSESADALPGNGEEAMGGAGEAMRQAEEALRNGDTDGALAAQEQALADLRSGAEQLARELLERMQENGSQMGEGEDNRDPLGRPAEGAFADGSGVEVPDEMSRARARDILEELRRRAAEAGRPQEELDYIERLLDRF</sequence>
<evidence type="ECO:0000256" key="3">
    <source>
        <dbReference type="SAM" id="Phobius"/>
    </source>
</evidence>